<dbReference type="Pfam" id="PF06985">
    <property type="entry name" value="HET"/>
    <property type="match status" value="1"/>
</dbReference>
<evidence type="ECO:0000259" key="2">
    <source>
        <dbReference type="Pfam" id="PF06985"/>
    </source>
</evidence>
<dbReference type="OrthoDB" id="5428863at2759"/>
<dbReference type="PANTHER" id="PTHR33112">
    <property type="entry name" value="DOMAIN PROTEIN, PUTATIVE-RELATED"/>
    <property type="match status" value="1"/>
</dbReference>
<reference evidence="4" key="2">
    <citation type="submission" date="2020-04" db="EMBL/GenBank/DDBJ databases">
        <authorList>
            <consortium name="NCBI Genome Project"/>
        </authorList>
    </citation>
    <scope>NUCLEOTIDE SEQUENCE</scope>
    <source>
        <strain evidence="4">CBS 342.82</strain>
    </source>
</reference>
<evidence type="ECO:0000313" key="3">
    <source>
        <dbReference type="Proteomes" id="UP000504637"/>
    </source>
</evidence>
<organism evidence="4">
    <name type="scientific">Dissoconium aciculare CBS 342.82</name>
    <dbReference type="NCBI Taxonomy" id="1314786"/>
    <lineage>
        <taxon>Eukaryota</taxon>
        <taxon>Fungi</taxon>
        <taxon>Dikarya</taxon>
        <taxon>Ascomycota</taxon>
        <taxon>Pezizomycotina</taxon>
        <taxon>Dothideomycetes</taxon>
        <taxon>Dothideomycetidae</taxon>
        <taxon>Mycosphaerellales</taxon>
        <taxon>Dissoconiaceae</taxon>
        <taxon>Dissoconium</taxon>
    </lineage>
</organism>
<evidence type="ECO:0000313" key="4">
    <source>
        <dbReference type="RefSeq" id="XP_033462840.1"/>
    </source>
</evidence>
<dbReference type="InterPro" id="IPR010730">
    <property type="entry name" value="HET"/>
</dbReference>
<gene>
    <name evidence="4" type="ORF">K489DRAFT_349864</name>
</gene>
<dbReference type="GeneID" id="54360211"/>
<feature type="region of interest" description="Disordered" evidence="1">
    <location>
        <begin position="1"/>
        <end position="21"/>
    </location>
</feature>
<protein>
    <submittedName>
        <fullName evidence="4">HET-domain-containing protein</fullName>
    </submittedName>
</protein>
<keyword evidence="3" id="KW-1185">Reference proteome</keyword>
<sequence length="755" mass="84860">MENPDDRDTQDDLSDGSSCEDLWGNEDDPYLCNVCAKIDLEYLFTEEIELQDAYSLGPLRNIKRKASTCVLCDAVVESLNARLSFYPSTANESRFNRQEYGTGEVICCWMYSKVFVDNNDGAKTLRIFIPTLSFDEWETSIEDGAHECELHAGTIQLMSSSATPSGILPKFHGRPMSIQPDMDLGRAWIESCESLHGLTCCDQRGEVENPFLSERPQRLLVIDTERRCLVKLPSSEKYTALSYRWPKKPGLINTRAKAQMMSIDGYLSRSNGLSDVVDQGITFTAGLGARYLWVDALCIPQDDHDVKSSIIQQMCDIYGRSAFTLVIAPHLDDISIEVPQSATLRRQRVWTVHGIDVSVPKPYLDFVLNRSSWSRRGWTFQEGLMSPRIFYLTSHQMWFQCPGGVRCEDTICEELDPSARITTWSNLSNSRAAFPSLTSPPCRSDLRRVKYEDSEQAFEVYSGVVEDYGDKELTLPSEILNAFDGVMKVFRHTMQTQFISGLPEQWFDRALLWSPGNPHIRRVTECPGNPFPSWSWCGWHKGGSGGLQIFDHGSVDPFFTWLIASSGTAVPREIRCDRIPEFERHSASRSRLGLAAHDPKAAAGSMIRVKRSNVLLASTACAKLYIRGGETGLGTFAHTDHPNAILVCTIRDAVGDAVGRIEVPKSWYKSFDTGLNGVDFVLLSELLIEPYRAIDHLSEELLEHSFDDEEEDICLLNVMVTEPCSETTVGRVGIGWVFEEAWIAASPTSYWLQLE</sequence>
<dbReference type="PANTHER" id="PTHR33112:SF12">
    <property type="entry name" value="HETEROKARYON INCOMPATIBILITY DOMAIN-CONTAINING PROTEIN"/>
    <property type="match status" value="1"/>
</dbReference>
<name>A0A6J3MDX1_9PEZI</name>
<feature type="domain" description="Heterokaryon incompatibility" evidence="2">
    <location>
        <begin position="238"/>
        <end position="382"/>
    </location>
</feature>
<reference evidence="4" key="3">
    <citation type="submission" date="2025-08" db="UniProtKB">
        <authorList>
            <consortium name="RefSeq"/>
        </authorList>
    </citation>
    <scope>IDENTIFICATION</scope>
    <source>
        <strain evidence="4">CBS 342.82</strain>
    </source>
</reference>
<proteinExistence type="predicted"/>
<dbReference type="RefSeq" id="XP_033462840.1">
    <property type="nucleotide sequence ID" value="XM_033602411.1"/>
</dbReference>
<dbReference type="Proteomes" id="UP000504637">
    <property type="component" value="Unplaced"/>
</dbReference>
<accession>A0A6J3MDX1</accession>
<evidence type="ECO:0000256" key="1">
    <source>
        <dbReference type="SAM" id="MobiDB-lite"/>
    </source>
</evidence>
<dbReference type="AlphaFoldDB" id="A0A6J3MDX1"/>
<reference evidence="4" key="1">
    <citation type="submission" date="2020-01" db="EMBL/GenBank/DDBJ databases">
        <authorList>
            <consortium name="DOE Joint Genome Institute"/>
            <person name="Haridas S."/>
            <person name="Albert R."/>
            <person name="Binder M."/>
            <person name="Bloem J."/>
            <person name="Labutti K."/>
            <person name="Salamov A."/>
            <person name="Andreopoulos B."/>
            <person name="Baker S.E."/>
            <person name="Barry K."/>
            <person name="Bills G."/>
            <person name="Bluhm B.H."/>
            <person name="Cannon C."/>
            <person name="Castanera R."/>
            <person name="Culley D.E."/>
            <person name="Daum C."/>
            <person name="Ezra D."/>
            <person name="Gonzalez J.B."/>
            <person name="Henrissat B."/>
            <person name="Kuo A."/>
            <person name="Liang C."/>
            <person name="Lipzen A."/>
            <person name="Lutzoni F."/>
            <person name="Magnuson J."/>
            <person name="Mondo S."/>
            <person name="Nolan M."/>
            <person name="Ohm R."/>
            <person name="Pangilinan J."/>
            <person name="Park H.-J."/>
            <person name="Ramirez L."/>
            <person name="Alfaro M."/>
            <person name="Sun H."/>
            <person name="Tritt A."/>
            <person name="Yoshinaga Y."/>
            <person name="Zwiers L.-H."/>
            <person name="Turgeon B.G."/>
            <person name="Goodwin S.B."/>
            <person name="Spatafora J.W."/>
            <person name="Crous P.W."/>
            <person name="Grigoriev I.V."/>
        </authorList>
    </citation>
    <scope>NUCLEOTIDE SEQUENCE</scope>
    <source>
        <strain evidence="4">CBS 342.82</strain>
    </source>
</reference>